<reference evidence="2 3" key="1">
    <citation type="submission" date="2016-11" db="EMBL/GenBank/DDBJ databases">
        <authorList>
            <person name="Jaros S."/>
            <person name="Januszkiewicz K."/>
            <person name="Wedrychowicz H."/>
        </authorList>
    </citation>
    <scope>NUCLEOTIDE SEQUENCE [LARGE SCALE GENOMIC DNA]</scope>
    <source>
        <strain evidence="2 3">DSM 26883</strain>
    </source>
</reference>
<evidence type="ECO:0000256" key="1">
    <source>
        <dbReference type="SAM" id="Phobius"/>
    </source>
</evidence>
<dbReference type="Proteomes" id="UP000184436">
    <property type="component" value="Unassembled WGS sequence"/>
</dbReference>
<keyword evidence="3" id="KW-1185">Reference proteome</keyword>
<evidence type="ECO:0000313" key="3">
    <source>
        <dbReference type="Proteomes" id="UP000184436"/>
    </source>
</evidence>
<sequence length="267" mass="30437">MKRTTYILIGLFIAGLIVLAGGIFVMFFTGKPYGSNEILFGGEQVTKEFPTCRVIWLTQSVLEKEEYAVWMANSCLEVLPSEGKKNVFSCPKEVNDYLTMKVIGDTLKITFDYPMDKLSEKIEEQKYVYMIIGEWQMQLPSDVETIVSDIRNQKLVLKNLSQDTLSIGVSGSAAIEDCDFKALNVLRCAHLLNLQSGNIRDLYLYLDHIDGWSVDPKTCHIDTEYLTGYNAEVQLEKGECKRMFWTPTKEDAKLHVTLHERSCITME</sequence>
<dbReference type="OrthoDB" id="1036353at2"/>
<keyword evidence="1" id="KW-1133">Transmembrane helix</keyword>
<protein>
    <recommendedName>
        <fullName evidence="4">Auto-transporter adhesin, head GIN domain</fullName>
    </recommendedName>
</protein>
<keyword evidence="1" id="KW-0472">Membrane</keyword>
<gene>
    <name evidence="2" type="ORF">SAMN05444349_12359</name>
</gene>
<dbReference type="RefSeq" id="WP_073350029.1">
    <property type="nucleotide sequence ID" value="NZ_FQVD01000023.1"/>
</dbReference>
<accession>A0A1M5CBC0</accession>
<keyword evidence="1" id="KW-0812">Transmembrane</keyword>
<dbReference type="AlphaFoldDB" id="A0A1M5CBC0"/>
<evidence type="ECO:0008006" key="4">
    <source>
        <dbReference type="Google" id="ProtNLM"/>
    </source>
</evidence>
<dbReference type="STRING" id="871325.SAMN05444349_12359"/>
<dbReference type="EMBL" id="FQVD01000023">
    <property type="protein sequence ID" value="SHF52009.1"/>
    <property type="molecule type" value="Genomic_DNA"/>
</dbReference>
<organism evidence="2 3">
    <name type="scientific">Bacteroides faecichinchillae</name>
    <dbReference type="NCBI Taxonomy" id="871325"/>
    <lineage>
        <taxon>Bacteria</taxon>
        <taxon>Pseudomonadati</taxon>
        <taxon>Bacteroidota</taxon>
        <taxon>Bacteroidia</taxon>
        <taxon>Bacteroidales</taxon>
        <taxon>Bacteroidaceae</taxon>
        <taxon>Bacteroides</taxon>
    </lineage>
</organism>
<evidence type="ECO:0000313" key="2">
    <source>
        <dbReference type="EMBL" id="SHF52009.1"/>
    </source>
</evidence>
<name>A0A1M5CBC0_9BACE</name>
<feature type="transmembrane region" description="Helical" evidence="1">
    <location>
        <begin position="6"/>
        <end position="28"/>
    </location>
</feature>
<proteinExistence type="predicted"/>